<evidence type="ECO:0000313" key="3">
    <source>
        <dbReference type="EMBL" id="SDS03178.1"/>
    </source>
</evidence>
<dbReference type="OrthoDB" id="9788959at2"/>
<dbReference type="InterPro" id="IPR014729">
    <property type="entry name" value="Rossmann-like_a/b/a_fold"/>
</dbReference>
<dbReference type="CDD" id="cd00293">
    <property type="entry name" value="USP-like"/>
    <property type="match status" value="1"/>
</dbReference>
<dbReference type="Proteomes" id="UP000199679">
    <property type="component" value="Chromosome I"/>
</dbReference>
<name>A0A1H1NW20_MUCMA</name>
<evidence type="ECO:0000256" key="1">
    <source>
        <dbReference type="ARBA" id="ARBA00008791"/>
    </source>
</evidence>
<dbReference type="Pfam" id="PF00582">
    <property type="entry name" value="Usp"/>
    <property type="match status" value="1"/>
</dbReference>
<evidence type="ECO:0000259" key="2">
    <source>
        <dbReference type="Pfam" id="PF00582"/>
    </source>
</evidence>
<protein>
    <submittedName>
        <fullName evidence="3">Nucleotide-binding universal stress protein, UspA family</fullName>
    </submittedName>
</protein>
<dbReference type="SUPFAM" id="SSF52402">
    <property type="entry name" value="Adenine nucleotide alpha hydrolases-like"/>
    <property type="match status" value="1"/>
</dbReference>
<dbReference type="InterPro" id="IPR006016">
    <property type="entry name" value="UspA"/>
</dbReference>
<evidence type="ECO:0000313" key="4">
    <source>
        <dbReference type="Proteomes" id="UP000199679"/>
    </source>
</evidence>
<dbReference type="STRING" id="652787.SAMN05216490_0409"/>
<dbReference type="PRINTS" id="PR01438">
    <property type="entry name" value="UNVRSLSTRESS"/>
</dbReference>
<accession>A0A1H1NW20</accession>
<dbReference type="EMBL" id="LT629740">
    <property type="protein sequence ID" value="SDS03178.1"/>
    <property type="molecule type" value="Genomic_DNA"/>
</dbReference>
<proteinExistence type="inferred from homology"/>
<organism evidence="3 4">
    <name type="scientific">Mucilaginibacter mallensis</name>
    <dbReference type="NCBI Taxonomy" id="652787"/>
    <lineage>
        <taxon>Bacteria</taxon>
        <taxon>Pseudomonadati</taxon>
        <taxon>Bacteroidota</taxon>
        <taxon>Sphingobacteriia</taxon>
        <taxon>Sphingobacteriales</taxon>
        <taxon>Sphingobacteriaceae</taxon>
        <taxon>Mucilaginibacter</taxon>
    </lineage>
</organism>
<dbReference type="AlphaFoldDB" id="A0A1H1NW20"/>
<sequence length="157" mass="17176">MIKKILIGIDDSAYAEHAAKYGFNLAETLNTHVGLVHMTEPVSLAMTNTGADEILGTSMQALSGPDNLELLKVQDEIAENLMERIVKKYGGTLQVTHFNEFGSTGEGIINCSHEFKADLIIIGTHRRTGLDRLLMGSIAEYVVRHSEIPVLVVPSKE</sequence>
<dbReference type="PANTHER" id="PTHR46268">
    <property type="entry name" value="STRESS RESPONSE PROTEIN NHAX"/>
    <property type="match status" value="1"/>
</dbReference>
<keyword evidence="4" id="KW-1185">Reference proteome</keyword>
<dbReference type="RefSeq" id="WP_091368466.1">
    <property type="nucleotide sequence ID" value="NZ_LT629740.1"/>
</dbReference>
<dbReference type="PANTHER" id="PTHR46268:SF6">
    <property type="entry name" value="UNIVERSAL STRESS PROTEIN UP12"/>
    <property type="match status" value="1"/>
</dbReference>
<dbReference type="Gene3D" id="3.40.50.620">
    <property type="entry name" value="HUPs"/>
    <property type="match status" value="1"/>
</dbReference>
<reference evidence="3 4" key="1">
    <citation type="submission" date="2016-10" db="EMBL/GenBank/DDBJ databases">
        <authorList>
            <person name="de Groot N.N."/>
        </authorList>
    </citation>
    <scope>NUCLEOTIDE SEQUENCE [LARGE SCALE GENOMIC DNA]</scope>
    <source>
        <strain evidence="3 4">MP1X4</strain>
    </source>
</reference>
<gene>
    <name evidence="3" type="ORF">SAMN05216490_0409</name>
</gene>
<comment type="similarity">
    <text evidence="1">Belongs to the universal stress protein A family.</text>
</comment>
<feature type="domain" description="UspA" evidence="2">
    <location>
        <begin position="1"/>
        <end position="154"/>
    </location>
</feature>
<dbReference type="InterPro" id="IPR006015">
    <property type="entry name" value="Universal_stress_UspA"/>
</dbReference>